<comment type="caution">
    <text evidence="8">The sequence shown here is derived from an EMBL/GenBank/DDBJ whole genome shotgun (WGS) entry which is preliminary data.</text>
</comment>
<sequence length="344" mass="40037">MPELRMDPIKQRWVIIAVERARRPEDFQIPPEEKKLHACPFCYGNEDKTPPEVFAIRPSDSSPNTSGWRVRVTPNKYPALRIEGELAREGMGIFDRMSGIGAHEVVIENPDHNRSLADLSIEEIRDVLLAYRERIKDLRRDQRFRYVLVFKNHRSAAGASLSHSHSQIIATPVTPFIVIQELRAAQEHYLKKERCIFCDIIKQELAIGRRVVRADDDYLLWTPFASCFPFEVWLFPLKHRHDFALLSDEELLILARAMKDMLLRIKLVLNDPPYNFVLHTCPSLTPRPGKPHYWGTIEYDYHWHLELVPRLTKIAGFEWGTGFYINPTPPEVAAEELKKIKIEL</sequence>
<dbReference type="InterPro" id="IPR001937">
    <property type="entry name" value="GalP_UDPtransf1"/>
</dbReference>
<feature type="binding site" evidence="6">
    <location>
        <position position="39"/>
    </location>
    <ligand>
        <name>Zn(2+)</name>
        <dbReference type="ChEBI" id="CHEBI:29105"/>
    </ligand>
</feature>
<reference evidence="8" key="1">
    <citation type="journal article" date="2020" name="mSystems">
        <title>Genome- and Community-Level Interaction Insights into Carbon Utilization and Element Cycling Functions of Hydrothermarchaeota in Hydrothermal Sediment.</title>
        <authorList>
            <person name="Zhou Z."/>
            <person name="Liu Y."/>
            <person name="Xu W."/>
            <person name="Pan J."/>
            <person name="Luo Z.H."/>
            <person name="Li M."/>
        </authorList>
    </citation>
    <scope>NUCLEOTIDE SEQUENCE [LARGE SCALE GENOMIC DNA]</scope>
    <source>
        <strain evidence="8">HyVt-115</strain>
    </source>
</reference>
<keyword evidence="6" id="KW-0862">Zinc</keyword>
<evidence type="ECO:0000256" key="3">
    <source>
        <dbReference type="ARBA" id="ARBA00023277"/>
    </source>
</evidence>
<feature type="domain" description="Galactose-1-phosphate uridyl transferase N-terminal" evidence="7">
    <location>
        <begin position="4"/>
        <end position="175"/>
    </location>
</feature>
<evidence type="ECO:0000256" key="5">
    <source>
        <dbReference type="PIRSR" id="PIRSR000808-1"/>
    </source>
</evidence>
<dbReference type="InterPro" id="IPR053177">
    <property type="entry name" value="ADP-glucose_phosphorylase"/>
</dbReference>
<organism evidence="8">
    <name type="scientific">Thermosulfidibacter takaii</name>
    <dbReference type="NCBI Taxonomy" id="412593"/>
    <lineage>
        <taxon>Bacteria</taxon>
        <taxon>Pseudomonadati</taxon>
        <taxon>Thermosulfidibacterota</taxon>
        <taxon>Thermosulfidibacteria</taxon>
        <taxon>Thermosulfidibacterales</taxon>
        <taxon>Thermosulfidibacteraceae</taxon>
    </lineage>
</organism>
<keyword evidence="3" id="KW-0119">Carbohydrate metabolism</keyword>
<dbReference type="GO" id="GO:0006012">
    <property type="term" value="P:galactose metabolic process"/>
    <property type="evidence" value="ECO:0007669"/>
    <property type="project" value="UniProtKB-UniRule"/>
</dbReference>
<evidence type="ECO:0000256" key="6">
    <source>
        <dbReference type="PIRSR" id="PIRSR000808-3"/>
    </source>
</evidence>
<dbReference type="GO" id="GO:0008270">
    <property type="term" value="F:zinc ion binding"/>
    <property type="evidence" value="ECO:0007669"/>
    <property type="project" value="InterPro"/>
</dbReference>
<evidence type="ECO:0000313" key="8">
    <source>
        <dbReference type="EMBL" id="HDD53500.1"/>
    </source>
</evidence>
<evidence type="ECO:0000256" key="2">
    <source>
        <dbReference type="ARBA" id="ARBA00022695"/>
    </source>
</evidence>
<feature type="active site" description="Tele-UMP-histidine intermediate" evidence="5">
    <location>
        <position position="165"/>
    </location>
</feature>
<evidence type="ECO:0000256" key="1">
    <source>
        <dbReference type="ARBA" id="ARBA00022679"/>
    </source>
</evidence>
<evidence type="ECO:0000259" key="7">
    <source>
        <dbReference type="Pfam" id="PF01087"/>
    </source>
</evidence>
<dbReference type="AlphaFoldDB" id="A0A7C0YEA0"/>
<keyword evidence="1" id="KW-0808">Transferase</keyword>
<dbReference type="SUPFAM" id="SSF54197">
    <property type="entry name" value="HIT-like"/>
    <property type="match status" value="2"/>
</dbReference>
<feature type="binding site" evidence="6">
    <location>
        <position position="42"/>
    </location>
    <ligand>
        <name>Zn(2+)</name>
        <dbReference type="ChEBI" id="CHEBI:29105"/>
    </ligand>
</feature>
<accession>A0A7C0YEA0</accession>
<comment type="cofactor">
    <cofactor evidence="6">
        <name>Zn(2+)</name>
        <dbReference type="ChEBI" id="CHEBI:29105"/>
    </cofactor>
    <text evidence="6">Binds 1 zinc ion per subunit.</text>
</comment>
<dbReference type="InterPro" id="IPR036265">
    <property type="entry name" value="HIT-like_sf"/>
</dbReference>
<keyword evidence="2 8" id="KW-0548">Nucleotidyltransferase</keyword>
<feature type="binding site" evidence="6">
    <location>
        <position position="112"/>
    </location>
    <ligand>
        <name>Zn(2+)</name>
        <dbReference type="ChEBI" id="CHEBI:29105"/>
    </ligand>
</feature>
<dbReference type="EMBL" id="DQWS01000203">
    <property type="protein sequence ID" value="HDD53500.1"/>
    <property type="molecule type" value="Genomic_DNA"/>
</dbReference>
<gene>
    <name evidence="8" type="primary">galT</name>
    <name evidence="8" type="ORF">ENF32_05475</name>
</gene>
<name>A0A7C0YEA0_9BACT</name>
<dbReference type="PANTHER" id="PTHR42763:SF1">
    <property type="entry name" value="UDP-GLUCOSE--HEXOSE-1-PHOSPHATE URIDYLYLTRANSFERASE"/>
    <property type="match status" value="1"/>
</dbReference>
<dbReference type="Proteomes" id="UP000885690">
    <property type="component" value="Unassembled WGS sequence"/>
</dbReference>
<evidence type="ECO:0000256" key="4">
    <source>
        <dbReference type="NCBIfam" id="TIGR00209"/>
    </source>
</evidence>
<dbReference type="PANTHER" id="PTHR42763">
    <property type="entry name" value="ADP-GLUCOSE PHOSPHORYLASE"/>
    <property type="match status" value="1"/>
</dbReference>
<feature type="binding site" evidence="6">
    <location>
        <position position="163"/>
    </location>
    <ligand>
        <name>Zn(2+)</name>
        <dbReference type="ChEBI" id="CHEBI:29105"/>
    </ligand>
</feature>
<dbReference type="Pfam" id="PF01087">
    <property type="entry name" value="GalP_UDP_transf"/>
    <property type="match status" value="1"/>
</dbReference>
<dbReference type="NCBIfam" id="TIGR00209">
    <property type="entry name" value="galT_1"/>
    <property type="match status" value="1"/>
</dbReference>
<dbReference type="Gene3D" id="3.30.428.10">
    <property type="entry name" value="HIT-like"/>
    <property type="match status" value="2"/>
</dbReference>
<proteinExistence type="predicted"/>
<keyword evidence="6" id="KW-0479">Metal-binding</keyword>
<dbReference type="InterPro" id="IPR005849">
    <property type="entry name" value="GalP_Utransf_N"/>
</dbReference>
<protein>
    <recommendedName>
        <fullName evidence="4">Galactose-1-phosphate uridylyltransferase</fullName>
        <ecNumber evidence="4">2.7.7.12</ecNumber>
    </recommendedName>
</protein>
<dbReference type="EC" id="2.7.7.12" evidence="4"/>
<dbReference type="PIRSF" id="PIRSF000808">
    <property type="entry name" value="GalT"/>
    <property type="match status" value="1"/>
</dbReference>
<dbReference type="GO" id="GO:0008108">
    <property type="term" value="F:UDP-glucose:hexose-1-phosphate uridylyltransferase activity"/>
    <property type="evidence" value="ECO:0007669"/>
    <property type="project" value="UniProtKB-UniRule"/>
</dbReference>